<dbReference type="Proteomes" id="UP000092018">
    <property type="component" value="Chromosome 1"/>
</dbReference>
<dbReference type="AlphaFoldDB" id="A0AAN1CRE8"/>
<keyword evidence="4 5" id="KW-0472">Membrane</keyword>
<gene>
    <name evidence="7" type="ORF">A6E01_04415</name>
</gene>
<feature type="transmembrane region" description="Helical" evidence="5">
    <location>
        <begin position="233"/>
        <end position="253"/>
    </location>
</feature>
<accession>A0AAN1CRE8</accession>
<comment type="subcellular location">
    <subcellularLocation>
        <location evidence="1">Membrane</location>
        <topology evidence="1">Multi-pass membrane protein</topology>
    </subcellularLocation>
</comment>
<feature type="domain" description="Integral membrane bound transporter" evidence="6">
    <location>
        <begin position="212"/>
        <end position="330"/>
    </location>
</feature>
<dbReference type="KEGG" id="vbr:A6E01_04415"/>
<dbReference type="InterPro" id="IPR049453">
    <property type="entry name" value="Memb_transporter_dom"/>
</dbReference>
<feature type="transmembrane region" description="Helical" evidence="5">
    <location>
        <begin position="88"/>
        <end position="104"/>
    </location>
</feature>
<feature type="transmembrane region" description="Helical" evidence="5">
    <location>
        <begin position="288"/>
        <end position="307"/>
    </location>
</feature>
<evidence type="ECO:0000256" key="1">
    <source>
        <dbReference type="ARBA" id="ARBA00004141"/>
    </source>
</evidence>
<evidence type="ECO:0000313" key="7">
    <source>
        <dbReference type="EMBL" id="ANO32478.1"/>
    </source>
</evidence>
<sequence length="343" mass="37999">MLDNFAKNIIPPKPYLVLGNRMFLLSAVLLVISAYLYNVDEAFVAVEVGIIHFLYNLKFANKKTVFWGGLEPLVTTLIAVPLSLVPMPYAPFTTAIFVFVLVLIERDNHHQGVPKYILPLSFLLLSMMMVPQGVESTELMIQRSVSVVLGIVVAMLATAFVWPNASQNQTQDKAQDKAKRTINKVDVKYSSRKALGIGLILSLGFIDGSGAALAAYLFMMIHSPISKQLAPKAWQRFSGTVLGAVIYVPLGLLMGYLDSELMVTAIKWSLVIVSLYMILVYLEHNYTVATAFIMLLILAYAVGPFNLQITELVFMPRFWNTLIGGGVMVLLGFLVPLRDKDFA</sequence>
<feature type="transmembrane region" description="Helical" evidence="5">
    <location>
        <begin position="140"/>
        <end position="162"/>
    </location>
</feature>
<evidence type="ECO:0000256" key="4">
    <source>
        <dbReference type="ARBA" id="ARBA00023136"/>
    </source>
</evidence>
<reference evidence="7 8" key="1">
    <citation type="submission" date="2016-06" db="EMBL/GenBank/DDBJ databases">
        <title>Adaptive Radiation by Waves of Gene Transfer Leads to Fine-Scale Resource Partitioning in Marine Microbes.</title>
        <authorList>
            <person name="Hehemann J.-H."/>
            <person name="Arevalo P."/>
            <person name="Datta M.S."/>
            <person name="Yu X."/>
            <person name="Corzett C."/>
            <person name="Henschel A."/>
            <person name="Preheim S.P."/>
            <person name="Timberlake S."/>
            <person name="Alm E.J."/>
            <person name="Polz M.F."/>
        </authorList>
    </citation>
    <scope>NUCLEOTIDE SEQUENCE [LARGE SCALE GENOMIC DNA]</scope>
    <source>
        <strain evidence="7 8">FF50</strain>
    </source>
</reference>
<keyword evidence="2 5" id="KW-0812">Transmembrane</keyword>
<evidence type="ECO:0000259" key="6">
    <source>
        <dbReference type="Pfam" id="PF13515"/>
    </source>
</evidence>
<dbReference type="Pfam" id="PF13515">
    <property type="entry name" value="FUSC_2"/>
    <property type="match status" value="1"/>
</dbReference>
<feature type="transmembrane region" description="Helical" evidence="5">
    <location>
        <begin position="319"/>
        <end position="337"/>
    </location>
</feature>
<dbReference type="RefSeq" id="WP_065209654.1">
    <property type="nucleotide sequence ID" value="NZ_CP016177.1"/>
</dbReference>
<name>A0AAN1CRE8_9VIBR</name>
<evidence type="ECO:0000256" key="5">
    <source>
        <dbReference type="SAM" id="Phobius"/>
    </source>
</evidence>
<feature type="transmembrane region" description="Helical" evidence="5">
    <location>
        <begin position="194"/>
        <end position="221"/>
    </location>
</feature>
<feature type="transmembrane region" description="Helical" evidence="5">
    <location>
        <begin position="265"/>
        <end position="282"/>
    </location>
</feature>
<protein>
    <recommendedName>
        <fullName evidence="6">Integral membrane bound transporter domain-containing protein</fullName>
    </recommendedName>
</protein>
<organism evidence="7 8">
    <name type="scientific">Vibrio breoganii</name>
    <dbReference type="NCBI Taxonomy" id="553239"/>
    <lineage>
        <taxon>Bacteria</taxon>
        <taxon>Pseudomonadati</taxon>
        <taxon>Pseudomonadota</taxon>
        <taxon>Gammaproteobacteria</taxon>
        <taxon>Vibrionales</taxon>
        <taxon>Vibrionaceae</taxon>
        <taxon>Vibrio</taxon>
    </lineage>
</organism>
<feature type="transmembrane region" description="Helical" evidence="5">
    <location>
        <begin position="15"/>
        <end position="36"/>
    </location>
</feature>
<evidence type="ECO:0000256" key="3">
    <source>
        <dbReference type="ARBA" id="ARBA00022989"/>
    </source>
</evidence>
<keyword evidence="3 5" id="KW-1133">Transmembrane helix</keyword>
<proteinExistence type="predicted"/>
<dbReference type="EMBL" id="CP016177">
    <property type="protein sequence ID" value="ANO32478.1"/>
    <property type="molecule type" value="Genomic_DNA"/>
</dbReference>
<evidence type="ECO:0000256" key="2">
    <source>
        <dbReference type="ARBA" id="ARBA00022692"/>
    </source>
</evidence>
<evidence type="ECO:0000313" key="8">
    <source>
        <dbReference type="Proteomes" id="UP000092018"/>
    </source>
</evidence>
<dbReference type="GO" id="GO:0016020">
    <property type="term" value="C:membrane"/>
    <property type="evidence" value="ECO:0007669"/>
    <property type="project" value="UniProtKB-SubCell"/>
</dbReference>
<feature type="transmembrane region" description="Helical" evidence="5">
    <location>
        <begin position="116"/>
        <end position="134"/>
    </location>
</feature>